<proteinExistence type="predicted"/>
<dbReference type="Proteomes" id="UP000217790">
    <property type="component" value="Unassembled WGS sequence"/>
</dbReference>
<dbReference type="InParanoid" id="A0A2H3CME2"/>
<dbReference type="AlphaFoldDB" id="A0A2H3CME2"/>
<sequence length="146" mass="16449">MLPFPAALPSSLSALFIYSNYKAQILPTASSSSKWRCRFGKAQRQPHITSIFVLGWRQWLTSQGYHIFTASLPLRPSDKLLHTTHSRLFCPFPPWMQLTLRTTPMATLDKNWVCTMRCGGSDGRQGMVMWRNGSSIGCGPVASHYN</sequence>
<keyword evidence="2" id="KW-1185">Reference proteome</keyword>
<organism evidence="1 2">
    <name type="scientific">Armillaria gallica</name>
    <name type="common">Bulbous honey fungus</name>
    <name type="synonym">Armillaria bulbosa</name>
    <dbReference type="NCBI Taxonomy" id="47427"/>
    <lineage>
        <taxon>Eukaryota</taxon>
        <taxon>Fungi</taxon>
        <taxon>Dikarya</taxon>
        <taxon>Basidiomycota</taxon>
        <taxon>Agaricomycotina</taxon>
        <taxon>Agaricomycetes</taxon>
        <taxon>Agaricomycetidae</taxon>
        <taxon>Agaricales</taxon>
        <taxon>Marasmiineae</taxon>
        <taxon>Physalacriaceae</taxon>
        <taxon>Armillaria</taxon>
    </lineage>
</organism>
<protein>
    <submittedName>
        <fullName evidence="1">Uncharacterized protein</fullName>
    </submittedName>
</protein>
<evidence type="ECO:0000313" key="1">
    <source>
        <dbReference type="EMBL" id="PBK84249.1"/>
    </source>
</evidence>
<accession>A0A2H3CME2</accession>
<gene>
    <name evidence="1" type="ORF">ARMGADRAFT_1067506</name>
</gene>
<reference evidence="2" key="1">
    <citation type="journal article" date="2017" name="Nat. Ecol. Evol.">
        <title>Genome expansion and lineage-specific genetic innovations in the forest pathogenic fungi Armillaria.</title>
        <authorList>
            <person name="Sipos G."/>
            <person name="Prasanna A.N."/>
            <person name="Walter M.C."/>
            <person name="O'Connor E."/>
            <person name="Balint B."/>
            <person name="Krizsan K."/>
            <person name="Kiss B."/>
            <person name="Hess J."/>
            <person name="Varga T."/>
            <person name="Slot J."/>
            <person name="Riley R."/>
            <person name="Boka B."/>
            <person name="Rigling D."/>
            <person name="Barry K."/>
            <person name="Lee J."/>
            <person name="Mihaltcheva S."/>
            <person name="LaButti K."/>
            <person name="Lipzen A."/>
            <person name="Waldron R."/>
            <person name="Moloney N.M."/>
            <person name="Sperisen C."/>
            <person name="Kredics L."/>
            <person name="Vagvoelgyi C."/>
            <person name="Patrignani A."/>
            <person name="Fitzpatrick D."/>
            <person name="Nagy I."/>
            <person name="Doyle S."/>
            <person name="Anderson J.B."/>
            <person name="Grigoriev I.V."/>
            <person name="Gueldener U."/>
            <person name="Muensterkoetter M."/>
            <person name="Nagy L.G."/>
        </authorList>
    </citation>
    <scope>NUCLEOTIDE SEQUENCE [LARGE SCALE GENOMIC DNA]</scope>
    <source>
        <strain evidence="2">Ar21-2</strain>
    </source>
</reference>
<evidence type="ECO:0000313" key="2">
    <source>
        <dbReference type="Proteomes" id="UP000217790"/>
    </source>
</evidence>
<name>A0A2H3CME2_ARMGA</name>
<dbReference type="EMBL" id="KZ293700">
    <property type="protein sequence ID" value="PBK84249.1"/>
    <property type="molecule type" value="Genomic_DNA"/>
</dbReference>